<keyword evidence="4" id="KW-1185">Reference proteome</keyword>
<dbReference type="RefSeq" id="WP_002955553.1">
    <property type="nucleotide sequence ID" value="NC_020555.1"/>
</dbReference>
<evidence type="ECO:0000313" key="4">
    <source>
        <dbReference type="Proteomes" id="UP000005755"/>
    </source>
</evidence>
<evidence type="ECO:0000313" key="2">
    <source>
        <dbReference type="EMBL" id="BAM33101.1"/>
    </source>
</evidence>
<organism evidence="2 5">
    <name type="scientific">Helicobacter cinaedi CCUG 18818 = ATCC BAA-847</name>
    <dbReference type="NCBI Taxonomy" id="537971"/>
    <lineage>
        <taxon>Bacteria</taxon>
        <taxon>Pseudomonadati</taxon>
        <taxon>Campylobacterota</taxon>
        <taxon>Epsilonproteobacteria</taxon>
        <taxon>Campylobacterales</taxon>
        <taxon>Helicobacteraceae</taxon>
        <taxon>Helicobacter</taxon>
    </lineage>
</organism>
<dbReference type="AlphaFoldDB" id="A0AAI8QGW7"/>
<sequence length="84" mass="9646">MAKDSSPLTKDENGVPKVFYHGSKEKGFEIFERQEKGKFDIGFWFSDNKAFADKYTIDTLSANKGSLYKVFLNMKNPFFNECTA</sequence>
<protein>
    <recommendedName>
        <fullName evidence="1">ART-PolyVal-like domain-containing protein</fullName>
    </recommendedName>
</protein>
<reference evidence="2" key="3">
    <citation type="submission" date="2012-07" db="EMBL/GenBank/DDBJ databases">
        <authorList>
            <person name="Akiyama T."/>
            <person name="Takeshita N."/>
            <person name="Ohmagari N."/>
            <person name="Kirikae T."/>
        </authorList>
    </citation>
    <scope>NUCLEOTIDE SEQUENCE</scope>
    <source>
        <strain evidence="2">ATCC BAA-847</strain>
    </source>
</reference>
<evidence type="ECO:0000259" key="1">
    <source>
        <dbReference type="Pfam" id="PF18760"/>
    </source>
</evidence>
<gene>
    <name evidence="2" type="ORF">HCBAA847_1881</name>
    <name evidence="3" type="ORF">HCCG_00276</name>
</gene>
<feature type="domain" description="ART-PolyVal-like" evidence="1">
    <location>
        <begin position="11"/>
        <end position="81"/>
    </location>
</feature>
<reference evidence="3" key="1">
    <citation type="submission" date="2008-08" db="EMBL/GenBank/DDBJ databases">
        <title>Annotation of Helicobacter cinaedi strain CCUG 18818.</title>
        <authorList>
            <consortium name="The Broad Institute Genome Sequencing Platform"/>
            <person name="Fox J.G."/>
            <person name="Shen Z."/>
            <person name="Charoenlap N."/>
            <person name="Schauer D.B."/>
            <person name="Ward D."/>
            <person name="Mehta T."/>
            <person name="Young S."/>
            <person name="Jaffe D."/>
            <person name="Gnerre S."/>
            <person name="Berlin A."/>
            <person name="Heiman D."/>
            <person name="Hepburn T."/>
            <person name="Shea T."/>
            <person name="Sykes S."/>
            <person name="Alvarado L."/>
            <person name="Kodira C."/>
            <person name="Borodovsky M."/>
            <person name="Lander E."/>
            <person name="Galagan J."/>
            <person name="Nusbaum C."/>
            <person name="Birren B."/>
        </authorList>
    </citation>
    <scope>NUCLEOTIDE SEQUENCE</scope>
    <source>
        <strain evidence="3">CCUG 18818</strain>
    </source>
</reference>
<reference evidence="4" key="4">
    <citation type="journal article" date="2014" name="Genome Announc.">
        <title>Draft genome sequences of six enterohepatic helicobacter species isolated from humans and one from rhesus macaques.</title>
        <authorList>
            <person name="Shen Z."/>
            <person name="Sheh A."/>
            <person name="Young S.K."/>
            <person name="Abouelliel A."/>
            <person name="Ward D.V."/>
            <person name="Earl A.M."/>
            <person name="Fox J.G."/>
        </authorList>
    </citation>
    <scope>NUCLEOTIDE SEQUENCE [LARGE SCALE GENOMIC DNA]</scope>
    <source>
        <strain evidence="4">CCUG 18818</strain>
    </source>
</reference>
<reference evidence="2 5" key="2">
    <citation type="journal article" date="2012" name="J. Bacteriol.">
        <title>Complete Genome Sequence of Helicobacter cinaedi Type Strain ATCC BAA-847.</title>
        <authorList>
            <person name="Miyoshi-Akiyama T."/>
            <person name="Takeshita N."/>
            <person name="Ohmagari N."/>
            <person name="Kirikae T."/>
        </authorList>
    </citation>
    <scope>NUCLEOTIDE SEQUENCE [LARGE SCALE GENOMIC DNA]</scope>
    <source>
        <strain evidence="2 5">ATCC BAA-847</strain>
    </source>
</reference>
<proteinExistence type="predicted"/>
<dbReference type="Proteomes" id="UP000005755">
    <property type="component" value="Unassembled WGS sequence"/>
</dbReference>
<evidence type="ECO:0000313" key="5">
    <source>
        <dbReference type="Proteomes" id="UP000006036"/>
    </source>
</evidence>
<evidence type="ECO:0000313" key="3">
    <source>
        <dbReference type="EMBL" id="EFR45730.1"/>
    </source>
</evidence>
<dbReference type="InterPro" id="IPR049522">
    <property type="entry name" value="ART-PolyVal_dom"/>
</dbReference>
<dbReference type="EMBL" id="AP012492">
    <property type="protein sequence ID" value="BAM33101.1"/>
    <property type="molecule type" value="Genomic_DNA"/>
</dbReference>
<dbReference type="EMBL" id="DS990391">
    <property type="protein sequence ID" value="EFR45730.1"/>
    <property type="molecule type" value="Genomic_DNA"/>
</dbReference>
<accession>A0AAI8QGW7</accession>
<name>A0AAI8QGW7_9HELI</name>
<dbReference type="KEGG" id="hcb:HCBAA847_1881"/>
<dbReference type="Proteomes" id="UP000006036">
    <property type="component" value="Chromosome 1"/>
</dbReference>
<dbReference type="Pfam" id="PF18760">
    <property type="entry name" value="ART-PolyVal"/>
    <property type="match status" value="1"/>
</dbReference>